<accession>A0A424YBI6</accession>
<dbReference type="PANTHER" id="PTHR48111">
    <property type="entry name" value="REGULATOR OF RPOS"/>
    <property type="match status" value="1"/>
</dbReference>
<dbReference type="FunFam" id="3.40.50.2300:FF:000001">
    <property type="entry name" value="DNA-binding response regulator PhoB"/>
    <property type="match status" value="1"/>
</dbReference>
<feature type="modified residue" description="4-aspartylphosphate" evidence="8">
    <location>
        <position position="53"/>
    </location>
</feature>
<dbReference type="EMBL" id="QZAA01000231">
    <property type="protein sequence ID" value="RQD73933.1"/>
    <property type="molecule type" value="Genomic_DNA"/>
</dbReference>
<dbReference type="GO" id="GO:0005829">
    <property type="term" value="C:cytosol"/>
    <property type="evidence" value="ECO:0007669"/>
    <property type="project" value="TreeGrafter"/>
</dbReference>
<gene>
    <name evidence="12" type="ORF">D5R97_08680</name>
</gene>
<protein>
    <recommendedName>
        <fullName evidence="1">Stage 0 sporulation protein A homolog</fullName>
    </recommendedName>
</protein>
<evidence type="ECO:0000256" key="4">
    <source>
        <dbReference type="ARBA" id="ARBA00023015"/>
    </source>
</evidence>
<dbReference type="Gene3D" id="6.10.250.690">
    <property type="match status" value="1"/>
</dbReference>
<evidence type="ECO:0000259" key="11">
    <source>
        <dbReference type="PROSITE" id="PS51755"/>
    </source>
</evidence>
<dbReference type="CDD" id="cd00383">
    <property type="entry name" value="trans_reg_C"/>
    <property type="match status" value="1"/>
</dbReference>
<organism evidence="12 13">
    <name type="scientific">Candidatus Syntrophonatronum acetioxidans</name>
    <dbReference type="NCBI Taxonomy" id="1795816"/>
    <lineage>
        <taxon>Bacteria</taxon>
        <taxon>Bacillati</taxon>
        <taxon>Bacillota</taxon>
        <taxon>Clostridia</taxon>
        <taxon>Eubacteriales</taxon>
        <taxon>Syntrophomonadaceae</taxon>
        <taxon>Candidatus Syntrophonatronum</taxon>
    </lineage>
</organism>
<dbReference type="GO" id="GO:0000156">
    <property type="term" value="F:phosphorelay response regulator activity"/>
    <property type="evidence" value="ECO:0007669"/>
    <property type="project" value="TreeGrafter"/>
</dbReference>
<dbReference type="InterPro" id="IPR001867">
    <property type="entry name" value="OmpR/PhoB-type_DNA-bd"/>
</dbReference>
<evidence type="ECO:0000256" key="5">
    <source>
        <dbReference type="ARBA" id="ARBA00023125"/>
    </source>
</evidence>
<evidence type="ECO:0000256" key="8">
    <source>
        <dbReference type="PROSITE-ProRule" id="PRU00169"/>
    </source>
</evidence>
<feature type="DNA-binding region" description="OmpR/PhoB-type" evidence="9">
    <location>
        <begin position="128"/>
        <end position="227"/>
    </location>
</feature>
<dbReference type="CDD" id="cd19937">
    <property type="entry name" value="REC_OmpR_BsPhoP-like"/>
    <property type="match status" value="1"/>
</dbReference>
<reference evidence="12 13" key="1">
    <citation type="submission" date="2018-08" db="EMBL/GenBank/DDBJ databases">
        <title>The metabolism and importance of syntrophic acetate oxidation coupled to methane or sulfide production in haloalkaline environments.</title>
        <authorList>
            <person name="Timmers P.H.A."/>
            <person name="Vavourakis C.D."/>
            <person name="Sorokin D.Y."/>
            <person name="Sinninghe Damste J.S."/>
            <person name="Muyzer G."/>
            <person name="Stams A.J.M."/>
            <person name="Plugge C.M."/>
        </authorList>
    </citation>
    <scope>NUCLEOTIDE SEQUENCE [LARGE SCALE GENOMIC DNA]</scope>
    <source>
        <strain evidence="12">MSAO_Bac1</strain>
    </source>
</reference>
<evidence type="ECO:0000256" key="1">
    <source>
        <dbReference type="ARBA" id="ARBA00018672"/>
    </source>
</evidence>
<dbReference type="InterPro" id="IPR011006">
    <property type="entry name" value="CheY-like_superfamily"/>
</dbReference>
<dbReference type="Proteomes" id="UP000285138">
    <property type="component" value="Unassembled WGS sequence"/>
</dbReference>
<proteinExistence type="predicted"/>
<keyword evidence="6" id="KW-0804">Transcription</keyword>
<dbReference type="PROSITE" id="PS50110">
    <property type="entry name" value="RESPONSE_REGULATORY"/>
    <property type="match status" value="1"/>
</dbReference>
<dbReference type="PROSITE" id="PS51755">
    <property type="entry name" value="OMPR_PHOB"/>
    <property type="match status" value="1"/>
</dbReference>
<dbReference type="SMART" id="SM00862">
    <property type="entry name" value="Trans_reg_C"/>
    <property type="match status" value="1"/>
</dbReference>
<dbReference type="GO" id="GO:0032993">
    <property type="term" value="C:protein-DNA complex"/>
    <property type="evidence" value="ECO:0007669"/>
    <property type="project" value="TreeGrafter"/>
</dbReference>
<evidence type="ECO:0000256" key="9">
    <source>
        <dbReference type="PROSITE-ProRule" id="PRU01091"/>
    </source>
</evidence>
<evidence type="ECO:0000256" key="3">
    <source>
        <dbReference type="ARBA" id="ARBA00023012"/>
    </source>
</evidence>
<keyword evidence="2 8" id="KW-0597">Phosphoprotein</keyword>
<feature type="domain" description="Response regulatory" evidence="10">
    <location>
        <begin position="4"/>
        <end position="117"/>
    </location>
</feature>
<comment type="caution">
    <text evidence="12">The sequence shown here is derived from an EMBL/GenBank/DDBJ whole genome shotgun (WGS) entry which is preliminary data.</text>
</comment>
<dbReference type="SUPFAM" id="SSF52172">
    <property type="entry name" value="CheY-like"/>
    <property type="match status" value="1"/>
</dbReference>
<dbReference type="InterPro" id="IPR039420">
    <property type="entry name" value="WalR-like"/>
</dbReference>
<keyword evidence="4" id="KW-0805">Transcription regulation</keyword>
<dbReference type="Gene3D" id="1.10.10.10">
    <property type="entry name" value="Winged helix-like DNA-binding domain superfamily/Winged helix DNA-binding domain"/>
    <property type="match status" value="1"/>
</dbReference>
<name>A0A424YBI6_9FIRM</name>
<evidence type="ECO:0000256" key="6">
    <source>
        <dbReference type="ARBA" id="ARBA00023163"/>
    </source>
</evidence>
<evidence type="ECO:0000259" key="10">
    <source>
        <dbReference type="PROSITE" id="PS50110"/>
    </source>
</evidence>
<keyword evidence="5 9" id="KW-0238">DNA-binding</keyword>
<dbReference type="PANTHER" id="PTHR48111:SF40">
    <property type="entry name" value="PHOSPHATE REGULON TRANSCRIPTIONAL REGULATORY PROTEIN PHOB"/>
    <property type="match status" value="1"/>
</dbReference>
<evidence type="ECO:0000313" key="12">
    <source>
        <dbReference type="EMBL" id="RQD73933.1"/>
    </source>
</evidence>
<dbReference type="FunFam" id="1.10.10.10:FF:000018">
    <property type="entry name" value="DNA-binding response regulator ResD"/>
    <property type="match status" value="1"/>
</dbReference>
<comment type="function">
    <text evidence="7">May play the central regulatory role in sporulation. It may be an element of the effector pathway responsible for the activation of sporulation genes in response to nutritional stress. Spo0A may act in concert with spo0H (a sigma factor) to control the expression of some genes that are critical to the sporulation process.</text>
</comment>
<evidence type="ECO:0000256" key="2">
    <source>
        <dbReference type="ARBA" id="ARBA00022553"/>
    </source>
</evidence>
<dbReference type="GO" id="GO:0000976">
    <property type="term" value="F:transcription cis-regulatory region binding"/>
    <property type="evidence" value="ECO:0007669"/>
    <property type="project" value="TreeGrafter"/>
</dbReference>
<dbReference type="SMART" id="SM00448">
    <property type="entry name" value="REC"/>
    <property type="match status" value="1"/>
</dbReference>
<keyword evidence="3" id="KW-0902">Two-component regulatory system</keyword>
<feature type="domain" description="OmpR/PhoB-type" evidence="11">
    <location>
        <begin position="128"/>
        <end position="227"/>
    </location>
</feature>
<dbReference type="Pfam" id="PF00486">
    <property type="entry name" value="Trans_reg_C"/>
    <property type="match status" value="1"/>
</dbReference>
<dbReference type="AlphaFoldDB" id="A0A424YBI6"/>
<dbReference type="GO" id="GO:0006355">
    <property type="term" value="P:regulation of DNA-templated transcription"/>
    <property type="evidence" value="ECO:0007669"/>
    <property type="project" value="InterPro"/>
</dbReference>
<dbReference type="Gene3D" id="3.40.50.2300">
    <property type="match status" value="1"/>
</dbReference>
<evidence type="ECO:0000256" key="7">
    <source>
        <dbReference type="ARBA" id="ARBA00024867"/>
    </source>
</evidence>
<dbReference type="InterPro" id="IPR001789">
    <property type="entry name" value="Sig_transdc_resp-reg_receiver"/>
</dbReference>
<sequence length="229" mass="26565">MKRKILLVDDEKTLVKALTFNLEKEGYQVIPAYDGEEALKKMEGENPDLLILDLMLPGLDGFEVCRRVRKNYDIPIIMLTAKGDDIDKILGLELGADDYITKPFNPRELLARVKAILRRSNTQNSSIKNLIKIQDLQIDLYQHKVRVKDQEIDLTSKEFALLNLLASNPGRVYSREQLLEQIWGYNYYGDARTVDVHIRHLREKIETDPSNPRYILTVWGTGYKFREGR</sequence>
<dbReference type="Pfam" id="PF00072">
    <property type="entry name" value="Response_reg"/>
    <property type="match status" value="1"/>
</dbReference>
<dbReference type="InterPro" id="IPR036388">
    <property type="entry name" value="WH-like_DNA-bd_sf"/>
</dbReference>
<evidence type="ECO:0000313" key="13">
    <source>
        <dbReference type="Proteomes" id="UP000285138"/>
    </source>
</evidence>